<evidence type="ECO:0000313" key="2">
    <source>
        <dbReference type="Proteomes" id="UP000078492"/>
    </source>
</evidence>
<evidence type="ECO:0000313" key="1">
    <source>
        <dbReference type="EMBL" id="KYN16629.1"/>
    </source>
</evidence>
<keyword evidence="2" id="KW-1185">Reference proteome</keyword>
<proteinExistence type="predicted"/>
<protein>
    <submittedName>
        <fullName evidence="1">Uncharacterized protein</fullName>
    </submittedName>
</protein>
<reference evidence="1 2" key="1">
    <citation type="submission" date="2015-09" db="EMBL/GenBank/DDBJ databases">
        <title>Trachymyrmex cornetzi WGS genome.</title>
        <authorList>
            <person name="Nygaard S."/>
            <person name="Hu H."/>
            <person name="Boomsma J."/>
            <person name="Zhang G."/>
        </authorList>
    </citation>
    <scope>NUCLEOTIDE SEQUENCE [LARGE SCALE GENOMIC DNA]</scope>
    <source>
        <strain evidence="1">Tcor2-1</strain>
        <tissue evidence="1">Whole body</tissue>
    </source>
</reference>
<dbReference type="AlphaFoldDB" id="A0A195DVP7"/>
<gene>
    <name evidence="1" type="ORF">ALC57_11138</name>
</gene>
<dbReference type="Proteomes" id="UP000078492">
    <property type="component" value="Unassembled WGS sequence"/>
</dbReference>
<name>A0A195DVP7_9HYME</name>
<sequence>MERIERMCLESSPWLSCLAVRENFLQSDIPYIPILIEDIPRYASLPDYRENCIQTIQTIGEIVPITARVAHLRSISSDRETRITLSLEELPVHALYFKDSKGRHLFIWEKFNIFKIFGMLKQKNNKVILIAHKLIKVQDIRSSLNTLSLLSSAVRPMHYQ</sequence>
<dbReference type="EMBL" id="KQ980322">
    <property type="protein sequence ID" value="KYN16629.1"/>
    <property type="molecule type" value="Genomic_DNA"/>
</dbReference>
<accession>A0A195DVP7</accession>
<organism evidence="1 2">
    <name type="scientific">Trachymyrmex cornetzi</name>
    <dbReference type="NCBI Taxonomy" id="471704"/>
    <lineage>
        <taxon>Eukaryota</taxon>
        <taxon>Metazoa</taxon>
        <taxon>Ecdysozoa</taxon>
        <taxon>Arthropoda</taxon>
        <taxon>Hexapoda</taxon>
        <taxon>Insecta</taxon>
        <taxon>Pterygota</taxon>
        <taxon>Neoptera</taxon>
        <taxon>Endopterygota</taxon>
        <taxon>Hymenoptera</taxon>
        <taxon>Apocrita</taxon>
        <taxon>Aculeata</taxon>
        <taxon>Formicoidea</taxon>
        <taxon>Formicidae</taxon>
        <taxon>Myrmicinae</taxon>
        <taxon>Trachymyrmex</taxon>
    </lineage>
</organism>